<evidence type="ECO:0000256" key="1">
    <source>
        <dbReference type="SAM" id="SignalP"/>
    </source>
</evidence>
<gene>
    <name evidence="2" type="ORF">EHSB41UT_02711</name>
</gene>
<organism evidence="2 3">
    <name type="scientific">Parendozoicomonas haliclonae</name>
    <dbReference type="NCBI Taxonomy" id="1960125"/>
    <lineage>
        <taxon>Bacteria</taxon>
        <taxon>Pseudomonadati</taxon>
        <taxon>Pseudomonadota</taxon>
        <taxon>Gammaproteobacteria</taxon>
        <taxon>Oceanospirillales</taxon>
        <taxon>Endozoicomonadaceae</taxon>
        <taxon>Parendozoicomonas</taxon>
    </lineage>
</organism>
<dbReference type="Proteomes" id="UP000196573">
    <property type="component" value="Unassembled WGS sequence"/>
</dbReference>
<proteinExistence type="predicted"/>
<reference evidence="2 3" key="1">
    <citation type="submission" date="2017-03" db="EMBL/GenBank/DDBJ databases">
        <authorList>
            <person name="Afonso C.L."/>
            <person name="Miller P.J."/>
            <person name="Scott M.A."/>
            <person name="Spackman E."/>
            <person name="Goraichik I."/>
            <person name="Dimitrov K.M."/>
            <person name="Suarez D.L."/>
            <person name="Swayne D.E."/>
        </authorList>
    </citation>
    <scope>NUCLEOTIDE SEQUENCE [LARGE SCALE GENOMIC DNA]</scope>
    <source>
        <strain evidence="2">SB41UT1</strain>
    </source>
</reference>
<evidence type="ECO:0000313" key="3">
    <source>
        <dbReference type="Proteomes" id="UP000196573"/>
    </source>
</evidence>
<dbReference type="EMBL" id="FWPT01000006">
    <property type="protein sequence ID" value="SMA48361.1"/>
    <property type="molecule type" value="Genomic_DNA"/>
</dbReference>
<dbReference type="AlphaFoldDB" id="A0A1X7ALI9"/>
<evidence type="ECO:0000313" key="2">
    <source>
        <dbReference type="EMBL" id="SMA48361.1"/>
    </source>
</evidence>
<keyword evidence="1" id="KW-0732">Signal</keyword>
<feature type="signal peptide" evidence="1">
    <location>
        <begin position="1"/>
        <end position="21"/>
    </location>
</feature>
<name>A0A1X7ALI9_9GAMM</name>
<keyword evidence="3" id="KW-1185">Reference proteome</keyword>
<accession>A0A1X7ALI9</accession>
<sequence length="266" mass="29244">MQSTKVLALLTGVFWCANLSATDVVDGNTPQPTQPDNIWIKLIDQVNGSPVAIKTATIFRGGSSSGQELFSNSEGDLQIMPPCKSGDFIKVMPSSYLYEQDSWHRCPLVKNPIPVAKKELNFAMAAVGIRLEQEDRAAEASQVFTELAAALRTSNPQASRVFEQKAYQAAGNHFNVEGLAHGTRTTWMSQKLRDELQHYQEVKGLSVTDGNLTGLTASTMSGVTPYQIWNSANENIEAQPNFQEQLPDDIFHILSDSNTPPPMNMK</sequence>
<feature type="chain" id="PRO_5012485330" evidence="1">
    <location>
        <begin position="22"/>
        <end position="266"/>
    </location>
</feature>
<protein>
    <submittedName>
        <fullName evidence="2">Uncharacterized protein</fullName>
    </submittedName>
</protein>